<dbReference type="InterPro" id="IPR000719">
    <property type="entry name" value="Prot_kinase_dom"/>
</dbReference>
<keyword evidence="2" id="KW-0418">Kinase</keyword>
<evidence type="ECO:0000256" key="2">
    <source>
        <dbReference type="ARBA" id="ARBA00022527"/>
    </source>
</evidence>
<proteinExistence type="predicted"/>
<evidence type="ECO:0000256" key="4">
    <source>
        <dbReference type="ARBA" id="ARBA00022729"/>
    </source>
</evidence>
<dbReference type="InterPro" id="IPR045874">
    <property type="entry name" value="LRK10/LRL21-25-like"/>
</dbReference>
<dbReference type="GO" id="GO:0005524">
    <property type="term" value="F:ATP binding"/>
    <property type="evidence" value="ECO:0007669"/>
    <property type="project" value="InterPro"/>
</dbReference>
<keyword evidence="2" id="KW-0808">Transferase</keyword>
<dbReference type="PANTHER" id="PTHR27009">
    <property type="entry name" value="RUST RESISTANCE KINASE LR10-RELATED"/>
    <property type="match status" value="1"/>
</dbReference>
<dbReference type="PROSITE" id="PS50011">
    <property type="entry name" value="PROTEIN_KINASE_DOM"/>
    <property type="match status" value="1"/>
</dbReference>
<dbReference type="InterPro" id="IPR008271">
    <property type="entry name" value="Ser/Thr_kinase_AS"/>
</dbReference>
<dbReference type="Gramene" id="AET7Gv21177000.1">
    <property type="protein sequence ID" value="AET7Gv21177000.1"/>
    <property type="gene ID" value="AET7Gv21177000"/>
</dbReference>
<protein>
    <recommendedName>
        <fullName evidence="8">Protein kinase domain-containing protein</fullName>
    </recommendedName>
</protein>
<keyword evidence="6" id="KW-0472">Membrane</keyword>
<dbReference type="InterPro" id="IPR011009">
    <property type="entry name" value="Kinase-like_dom_sf"/>
</dbReference>
<evidence type="ECO:0000256" key="3">
    <source>
        <dbReference type="ARBA" id="ARBA00022692"/>
    </source>
</evidence>
<dbReference type="STRING" id="200361.A0A453T0G4"/>
<evidence type="ECO:0000259" key="8">
    <source>
        <dbReference type="PROSITE" id="PS50011"/>
    </source>
</evidence>
<evidence type="ECO:0000313" key="9">
    <source>
        <dbReference type="EnsemblPlants" id="AET7Gv21177000.1"/>
    </source>
</evidence>
<keyword evidence="5" id="KW-1133">Transmembrane helix</keyword>
<dbReference type="Pfam" id="PF00069">
    <property type="entry name" value="Pkinase"/>
    <property type="match status" value="1"/>
</dbReference>
<evidence type="ECO:0000256" key="1">
    <source>
        <dbReference type="ARBA" id="ARBA00004479"/>
    </source>
</evidence>
<keyword evidence="4" id="KW-0732">Signal</keyword>
<dbReference type="SUPFAM" id="SSF56112">
    <property type="entry name" value="Protein kinase-like (PK-like)"/>
    <property type="match status" value="1"/>
</dbReference>
<dbReference type="GO" id="GO:0016020">
    <property type="term" value="C:membrane"/>
    <property type="evidence" value="ECO:0007669"/>
    <property type="project" value="UniProtKB-SubCell"/>
</dbReference>
<feature type="domain" description="Protein kinase" evidence="8">
    <location>
        <begin position="1"/>
        <end position="50"/>
    </location>
</feature>
<evidence type="ECO:0000256" key="7">
    <source>
        <dbReference type="ARBA" id="ARBA00023180"/>
    </source>
</evidence>
<dbReference type="Proteomes" id="UP000015105">
    <property type="component" value="Chromosome 7D"/>
</dbReference>
<reference evidence="9" key="5">
    <citation type="journal article" date="2021" name="G3 (Bethesda)">
        <title>Aegilops tauschii genome assembly Aet v5.0 features greater sequence contiguity and improved annotation.</title>
        <authorList>
            <person name="Wang L."/>
            <person name="Zhu T."/>
            <person name="Rodriguez J.C."/>
            <person name="Deal K.R."/>
            <person name="Dubcovsky J."/>
            <person name="McGuire P.E."/>
            <person name="Lux T."/>
            <person name="Spannagl M."/>
            <person name="Mayer K.F.X."/>
            <person name="Baldrich P."/>
            <person name="Meyers B.C."/>
            <person name="Huo N."/>
            <person name="Gu Y.Q."/>
            <person name="Zhou H."/>
            <person name="Devos K.M."/>
            <person name="Bennetzen J.L."/>
            <person name="Unver T."/>
            <person name="Budak H."/>
            <person name="Gulick P.J."/>
            <person name="Galiba G."/>
            <person name="Kalapos B."/>
            <person name="Nelson D.R."/>
            <person name="Li P."/>
            <person name="You F.M."/>
            <person name="Luo M.C."/>
            <person name="Dvorak J."/>
        </authorList>
    </citation>
    <scope>NUCLEOTIDE SEQUENCE [LARGE SCALE GENOMIC DNA]</scope>
    <source>
        <strain evidence="9">cv. AL8/78</strain>
    </source>
</reference>
<reference evidence="9" key="4">
    <citation type="submission" date="2019-03" db="UniProtKB">
        <authorList>
            <consortium name="EnsemblPlants"/>
        </authorList>
    </citation>
    <scope>IDENTIFICATION</scope>
</reference>
<sequence length="50" mass="5722">MQILHFDIKPHNIMLDNNFIPNVADFGLAKLYPRDNNFVPSNALPRQLGT</sequence>
<keyword evidence="7" id="KW-0325">Glycoprotein</keyword>
<evidence type="ECO:0000256" key="6">
    <source>
        <dbReference type="ARBA" id="ARBA00023136"/>
    </source>
</evidence>
<organism evidence="9 10">
    <name type="scientific">Aegilops tauschii subsp. strangulata</name>
    <name type="common">Goatgrass</name>
    <dbReference type="NCBI Taxonomy" id="200361"/>
    <lineage>
        <taxon>Eukaryota</taxon>
        <taxon>Viridiplantae</taxon>
        <taxon>Streptophyta</taxon>
        <taxon>Embryophyta</taxon>
        <taxon>Tracheophyta</taxon>
        <taxon>Spermatophyta</taxon>
        <taxon>Magnoliopsida</taxon>
        <taxon>Liliopsida</taxon>
        <taxon>Poales</taxon>
        <taxon>Poaceae</taxon>
        <taxon>BOP clade</taxon>
        <taxon>Pooideae</taxon>
        <taxon>Triticodae</taxon>
        <taxon>Triticeae</taxon>
        <taxon>Triticinae</taxon>
        <taxon>Aegilops</taxon>
    </lineage>
</organism>
<dbReference type="Gene3D" id="1.10.510.10">
    <property type="entry name" value="Transferase(Phosphotransferase) domain 1"/>
    <property type="match status" value="1"/>
</dbReference>
<dbReference type="EnsemblPlants" id="AET7Gv21177000.1">
    <property type="protein sequence ID" value="AET7Gv21177000.1"/>
    <property type="gene ID" value="AET7Gv21177000"/>
</dbReference>
<evidence type="ECO:0000256" key="5">
    <source>
        <dbReference type="ARBA" id="ARBA00022989"/>
    </source>
</evidence>
<keyword evidence="10" id="KW-1185">Reference proteome</keyword>
<reference evidence="10" key="1">
    <citation type="journal article" date="2014" name="Science">
        <title>Ancient hybridizations among the ancestral genomes of bread wheat.</title>
        <authorList>
            <consortium name="International Wheat Genome Sequencing Consortium,"/>
            <person name="Marcussen T."/>
            <person name="Sandve S.R."/>
            <person name="Heier L."/>
            <person name="Spannagl M."/>
            <person name="Pfeifer M."/>
            <person name="Jakobsen K.S."/>
            <person name="Wulff B.B."/>
            <person name="Steuernagel B."/>
            <person name="Mayer K.F."/>
            <person name="Olsen O.A."/>
        </authorList>
    </citation>
    <scope>NUCLEOTIDE SEQUENCE [LARGE SCALE GENOMIC DNA]</scope>
    <source>
        <strain evidence="10">cv. AL8/78</strain>
    </source>
</reference>
<accession>A0A453T0G4</accession>
<evidence type="ECO:0000313" key="10">
    <source>
        <dbReference type="Proteomes" id="UP000015105"/>
    </source>
</evidence>
<comment type="subcellular location">
    <subcellularLocation>
        <location evidence="1">Membrane</location>
        <topology evidence="1">Single-pass type I membrane protein</topology>
    </subcellularLocation>
</comment>
<keyword evidence="2" id="KW-0723">Serine/threonine-protein kinase</keyword>
<reference evidence="10" key="2">
    <citation type="journal article" date="2017" name="Nat. Plants">
        <title>The Aegilops tauschii genome reveals multiple impacts of transposons.</title>
        <authorList>
            <person name="Zhao G."/>
            <person name="Zou C."/>
            <person name="Li K."/>
            <person name="Wang K."/>
            <person name="Li T."/>
            <person name="Gao L."/>
            <person name="Zhang X."/>
            <person name="Wang H."/>
            <person name="Yang Z."/>
            <person name="Liu X."/>
            <person name="Jiang W."/>
            <person name="Mao L."/>
            <person name="Kong X."/>
            <person name="Jiao Y."/>
            <person name="Jia J."/>
        </authorList>
    </citation>
    <scope>NUCLEOTIDE SEQUENCE [LARGE SCALE GENOMIC DNA]</scope>
    <source>
        <strain evidence="10">cv. AL8/78</strain>
    </source>
</reference>
<name>A0A453T0G4_AEGTS</name>
<keyword evidence="3" id="KW-0812">Transmembrane</keyword>
<dbReference type="AlphaFoldDB" id="A0A453T0G4"/>
<dbReference type="GO" id="GO:0004674">
    <property type="term" value="F:protein serine/threonine kinase activity"/>
    <property type="evidence" value="ECO:0007669"/>
    <property type="project" value="UniProtKB-KW"/>
</dbReference>
<reference evidence="9" key="3">
    <citation type="journal article" date="2017" name="Nature">
        <title>Genome sequence of the progenitor of the wheat D genome Aegilops tauschii.</title>
        <authorList>
            <person name="Luo M.C."/>
            <person name="Gu Y.Q."/>
            <person name="Puiu D."/>
            <person name="Wang H."/>
            <person name="Twardziok S.O."/>
            <person name="Deal K.R."/>
            <person name="Huo N."/>
            <person name="Zhu T."/>
            <person name="Wang L."/>
            <person name="Wang Y."/>
            <person name="McGuire P.E."/>
            <person name="Liu S."/>
            <person name="Long H."/>
            <person name="Ramasamy R.K."/>
            <person name="Rodriguez J.C."/>
            <person name="Van S.L."/>
            <person name="Yuan L."/>
            <person name="Wang Z."/>
            <person name="Xia Z."/>
            <person name="Xiao L."/>
            <person name="Anderson O.D."/>
            <person name="Ouyang S."/>
            <person name="Liang Y."/>
            <person name="Zimin A.V."/>
            <person name="Pertea G."/>
            <person name="Qi P."/>
            <person name="Bennetzen J.L."/>
            <person name="Dai X."/>
            <person name="Dawson M.W."/>
            <person name="Muller H.G."/>
            <person name="Kugler K."/>
            <person name="Rivarola-Duarte L."/>
            <person name="Spannagl M."/>
            <person name="Mayer K.F.X."/>
            <person name="Lu F.H."/>
            <person name="Bevan M.W."/>
            <person name="Leroy P."/>
            <person name="Li P."/>
            <person name="You F.M."/>
            <person name="Sun Q."/>
            <person name="Liu Z."/>
            <person name="Lyons E."/>
            <person name="Wicker T."/>
            <person name="Salzberg S.L."/>
            <person name="Devos K.M."/>
            <person name="Dvorak J."/>
        </authorList>
    </citation>
    <scope>NUCLEOTIDE SEQUENCE [LARGE SCALE GENOMIC DNA]</scope>
    <source>
        <strain evidence="9">cv. AL8/78</strain>
    </source>
</reference>
<dbReference type="PROSITE" id="PS00108">
    <property type="entry name" value="PROTEIN_KINASE_ST"/>
    <property type="match status" value="1"/>
</dbReference>